<reference evidence="1 2" key="1">
    <citation type="submission" date="2020-08" db="EMBL/GenBank/DDBJ databases">
        <authorList>
            <person name="Vargas D.M."/>
            <person name="De J.A."/>
            <person name="Buehler B."/>
            <person name="Erin O."/>
            <person name="Louis-Paul M."/>
            <person name="Abraham N."/>
            <person name="Washington J.M."/>
            <person name="Garlena R.A."/>
            <person name="Russell D.A."/>
            <person name="Pope W.H."/>
            <person name="Jacobs-Sera D."/>
            <person name="Hatfull G.F."/>
        </authorList>
    </citation>
    <scope>NUCLEOTIDE SEQUENCE [LARGE SCALE GENOMIC DNA]</scope>
</reference>
<protein>
    <submittedName>
        <fullName evidence="1">Uncharacterized protein</fullName>
    </submittedName>
</protein>
<name>A0A7L8ZEJ4_9CAUD</name>
<dbReference type="Proteomes" id="UP000593619">
    <property type="component" value="Segment"/>
</dbReference>
<sequence length="65" mass="7609">MSNNTPLNEQAPTLEELRKYLMDDNGWSEEEWHQFSGYYFRAIDPVAGTTSLSRDQWSFLAMGFE</sequence>
<proteinExistence type="predicted"/>
<dbReference type="EMBL" id="MT952846">
    <property type="protein sequence ID" value="QOI67044.1"/>
    <property type="molecule type" value="Genomic_DNA"/>
</dbReference>
<accession>A0A7L8ZEJ4</accession>
<evidence type="ECO:0000313" key="2">
    <source>
        <dbReference type="Proteomes" id="UP000593619"/>
    </source>
</evidence>
<evidence type="ECO:0000313" key="1">
    <source>
        <dbReference type="EMBL" id="QOI67044.1"/>
    </source>
</evidence>
<gene>
    <name evidence="1" type="primary">56</name>
    <name evidence="1" type="ORF">SEA_MAELINDA_56</name>
</gene>
<organism evidence="1 2">
    <name type="scientific">Microbacterium phage MaeLinda</name>
    <dbReference type="NCBI Taxonomy" id="2776842"/>
    <lineage>
        <taxon>Viruses</taxon>
        <taxon>Duplodnaviria</taxon>
        <taxon>Heunggongvirae</taxon>
        <taxon>Uroviricota</taxon>
        <taxon>Caudoviricetes</taxon>
        <taxon>Ilzatvirus</taxon>
        <taxon>Ilzatvirus teagan</taxon>
    </lineage>
</organism>